<proteinExistence type="predicted"/>
<evidence type="ECO:0008006" key="3">
    <source>
        <dbReference type="Google" id="ProtNLM"/>
    </source>
</evidence>
<dbReference type="Gene3D" id="2.60.120.590">
    <property type="entry name" value="Alpha-ketoglutarate-dependent dioxygenase AlkB-like"/>
    <property type="match status" value="1"/>
</dbReference>
<evidence type="ECO:0000313" key="2">
    <source>
        <dbReference type="Proteomes" id="UP000581135"/>
    </source>
</evidence>
<dbReference type="EMBL" id="JACHXA010000003">
    <property type="protein sequence ID" value="MBB3065118.1"/>
    <property type="molecule type" value="Genomic_DNA"/>
</dbReference>
<dbReference type="SUPFAM" id="SSF51197">
    <property type="entry name" value="Clavaminate synthase-like"/>
    <property type="match status" value="1"/>
</dbReference>
<comment type="caution">
    <text evidence="1">The sequence shown here is derived from an EMBL/GenBank/DDBJ whole genome shotgun (WGS) entry which is preliminary data.</text>
</comment>
<accession>A0A839SS27</accession>
<name>A0A839SS27_9PROT</name>
<dbReference type="Proteomes" id="UP000581135">
    <property type="component" value="Unassembled WGS sequence"/>
</dbReference>
<dbReference type="InterPro" id="IPR037151">
    <property type="entry name" value="AlkB-like_sf"/>
</dbReference>
<sequence length="216" mass="23770">MQSIDPQTDLPKHLLCDHRALVGALARVQQEDGASLPLLEQAACGQYLKACDALSYRPARPVVGSGDKEVHQDFAVCMDIAATSPLRTLATQLQAALLAAAFESHPPLLDSRFHFNDFIVQAYPRNSRGITPHVDHIRYQGLVAIIVFSGQGDFALCDDRSGRNTRHLPAGPGDLLLMRAPGFAASTKRPFHQLTNVRSDRVILGLRWDTREGEPW</sequence>
<organism evidence="1 2">
    <name type="scientific">Limibacillus halophilus</name>
    <dbReference type="NCBI Taxonomy" id="1579333"/>
    <lineage>
        <taxon>Bacteria</taxon>
        <taxon>Pseudomonadati</taxon>
        <taxon>Pseudomonadota</taxon>
        <taxon>Alphaproteobacteria</taxon>
        <taxon>Rhodospirillales</taxon>
        <taxon>Rhodovibrionaceae</taxon>
        <taxon>Limibacillus</taxon>
    </lineage>
</organism>
<dbReference type="AlphaFoldDB" id="A0A839SS27"/>
<dbReference type="RefSeq" id="WP_183415923.1">
    <property type="nucleotide sequence ID" value="NZ_JACHXA010000003.1"/>
</dbReference>
<keyword evidence="2" id="KW-1185">Reference proteome</keyword>
<gene>
    <name evidence="1" type="ORF">FHR98_001397</name>
</gene>
<reference evidence="1 2" key="1">
    <citation type="submission" date="2020-08" db="EMBL/GenBank/DDBJ databases">
        <title>Genomic Encyclopedia of Type Strains, Phase III (KMG-III): the genomes of soil and plant-associated and newly described type strains.</title>
        <authorList>
            <person name="Whitman W."/>
        </authorList>
    </citation>
    <scope>NUCLEOTIDE SEQUENCE [LARGE SCALE GENOMIC DNA]</scope>
    <source>
        <strain evidence="1 2">CECT 8803</strain>
    </source>
</reference>
<protein>
    <recommendedName>
        <fullName evidence="3">Fe2OG dioxygenase domain-containing protein</fullName>
    </recommendedName>
</protein>
<evidence type="ECO:0000313" key="1">
    <source>
        <dbReference type="EMBL" id="MBB3065118.1"/>
    </source>
</evidence>